<feature type="coiled-coil region" evidence="1">
    <location>
        <begin position="1654"/>
        <end position="1803"/>
    </location>
</feature>
<feature type="coiled-coil region" evidence="1">
    <location>
        <begin position="1257"/>
        <end position="1368"/>
    </location>
</feature>
<feature type="coiled-coil region" evidence="1">
    <location>
        <begin position="2544"/>
        <end position="2572"/>
    </location>
</feature>
<dbReference type="EMBL" id="OC321203">
    <property type="protein sequence ID" value="CAD7409624.1"/>
    <property type="molecule type" value="Genomic_DNA"/>
</dbReference>
<feature type="coiled-coil region" evidence="1">
    <location>
        <begin position="731"/>
        <end position="782"/>
    </location>
</feature>
<organism evidence="3">
    <name type="scientific">Timema cristinae</name>
    <name type="common">Walking stick</name>
    <dbReference type="NCBI Taxonomy" id="61476"/>
    <lineage>
        <taxon>Eukaryota</taxon>
        <taxon>Metazoa</taxon>
        <taxon>Ecdysozoa</taxon>
        <taxon>Arthropoda</taxon>
        <taxon>Hexapoda</taxon>
        <taxon>Insecta</taxon>
        <taxon>Pterygota</taxon>
        <taxon>Neoptera</taxon>
        <taxon>Polyneoptera</taxon>
        <taxon>Phasmatodea</taxon>
        <taxon>Timematodea</taxon>
        <taxon>Timematoidea</taxon>
        <taxon>Timematidae</taxon>
        <taxon>Timema</taxon>
    </lineage>
</organism>
<evidence type="ECO:0000313" key="3">
    <source>
        <dbReference type="EMBL" id="CAD7409624.1"/>
    </source>
</evidence>
<name>A0A7R9H845_TIMCR</name>
<feature type="coiled-coil region" evidence="1">
    <location>
        <begin position="1549"/>
        <end position="1625"/>
    </location>
</feature>
<feature type="coiled-coil region" evidence="1">
    <location>
        <begin position="975"/>
        <end position="1081"/>
    </location>
</feature>
<evidence type="ECO:0000256" key="2">
    <source>
        <dbReference type="SAM" id="MobiDB-lite"/>
    </source>
</evidence>
<feature type="coiled-coil region" evidence="1">
    <location>
        <begin position="2030"/>
        <end position="2199"/>
    </location>
</feature>
<sequence length="2629" mass="300395">MEDEGRQRKVEAGREMFVAYKKKKSASKKSCDAKKKKKNEEHMEESLKESSDSSFSNDSFRLSLSVTPDGPRSIATGGAKEETCDKLQIRVAELEDMLAGKSAALEALSLELEALNESSRLVEGPVGMLSPVSVEQDYKTHLEEYRSRLLEFQAAVTQRDGLIEQLSSSLQSALSTRDTLQLQGEQLAQEVALLRKQLQATMELVQGHHWDTGIQPDQFLTLQNKMLSLEAIVARHQSEAADLNRELEVRDGELASKTQDLARSKTMAAQEVQKLMGEVEDLQQRAARASLDHEGKLAKLRAELEENFGLQLGQIKEELRNQFESEKHTLEEKHSKELSSVQLAHQAYVQQVERYIEQLNIDSPIGKIEPVIDPTLKLQLEQLGHDKLVLNQRLEDVTEESQSLKRRLDELTQNNDRLRFELGQQTERDKFGLDCVSHPFVDITKADEKLSKELLELRTTCSKDSTNANKYSIEELELYKQNVTTLTNQLQQSLQTNERLTLELIQFKDRHKVESDAMNKSLQELSEKEKNLTETIINLKKSHGAEILSYIQQLDALNTQLASLKTEQKSSINASDVDLENMKHSYELELVSYKQVIDSLNERLIEALQAEDNFPKVLAAHVVNFQADIVKYKEKIDALNVQLQESLKTERNHIKLLEAKEVELFVSKEQIEKLTATLEESSNMEVYLKTQIDSLNKQLQEALSYETEKQNKLLDSQIKESINVKLTDVEIQTYKEEINSLNIKLKEFLNIKEESRTHSSLIVTLKAQLQEVLNENLRYKDELNLSKCQIDTLTSECQTLSNIHEGVLSLELENKALKLKLDEISQQKEELSSVNAKQIQDLEENLKKMYETERTKTKEVEYLTHCLESKIRIEEEYKDKTSALELELASFKNEVIASGASGDSLKLCQQEIVTLKERLAESQNEEKKHIKEIAACQMEAQSYKQQVELLDSRFAEELASNMVEIEELSGKLVDHAIAQNKVKLLEEALKNKEDEMDLVMQELQSYKEKVQQLKQSDVLYSQFAEKEVEIQILQAQTSELNSCKEQIQVYQDRLKQFEDLIEVLSNSLVEKESEVKVFKEQSSHEMSFKQQVFLCEQRLQQFEGLTQQVKDVTSKLVDKEACIASLQEQCSNLQSCKERLESCEEKLKLFDEMEKNFGIITSQLAEKDNLVKELQKSTLDGKKLNDLLEDMNEKVEILTSQLVEKDIFITKLEEKLSNTKLNKELVLKSTSTNVETATHSSGMVNDTQHGKGDFIYLESSKEQNDNLNKQLKEALASKDLYSKEVEALTSFLDENASEKEALQKEISILHQELESKKVYENKNEDLNKQLLEQINILNGNLSSNADTKTRLEQEVKEFQKKLNSIIGEKIELNNMLTERIKTEEYLTAEAISQQANAIAYKEQFEYLKVELQEQLSEVGLAHAEDLSTLRRELQQLTELNIELSGSEEELQSKVQYLTNMNRNLRMEVSGLKELSESLRSQLQDFTAQNLNYESLLEGQREVETDFQVALKEQMDKSSAELQEMTVQYLKAEGLLSAKEELQVSMAEHISQLEASLANVNQSLDSTNKQYLLKIAKAKELLKRLKIEKEEASNKVVVLEKLCESLKNENHNLTVKNSELSELLKENKDMDNVNDCVTDKNTSTREKRSTTIEPYVANTIQIKNLEQEKEELVCQLNKAFEEISFLNIQHHELSQAHSECTQLRSENIQLQSKLSEKELLEHELIGGLATAKAQYDQLNQTVLLLEAGFKEVEEENGKTFQAQEALKLQLTEEKDKVLKLSQLKAELESQLSSFEKECKAATELRVVLEHQLLDCLTKEDGVELLILSNSTYAKEGIVLREKVLALQDELKVIEMKNAKITRELEIAWQVQKDGEETFAVLKKDLGLLELENKQLLKQEARKSAAVSSSEGQDILGSLISEKSILTTINMAADKKDTREIDIFVDKEMLDETNYTKGHKRQKLDEKNIDLDVQGSGHGLEKDELTFLNMAAGGLGLNMESDEAILDIGAKQESRKVINIGTDKTLEISRKLEAVLKRNTDLIAEKESLLEKLQLQQSPLDNLQHGGEDAGETVKLSQLSDHQNELIAELSAYREQHAGLTEVLGSTGLLQETLWQQKQELIRKLKEKEALEHVLEKERAVFQTTQIRLNSLEHQLMEKDDIQKELSRQKALLELNLQEIEDKLKNQEEQLLLQKLSLEAEIRSRDLHVRHWQLQAEVNKVHQSPCVLSVSDQERLDELRSQLEQTHEEAVTRLKRHLKSHFTLREAELQKQFSGQLSAVRRQHADQLEALSTHIQSKLHQLDGDAISMVDGSSYTSGDSVTNQLRKQEVTDIIHRLQTELKAVLEQHLVLLEQRHLQDSSTDNVEHNKTDHLKNMADEVEEEAVMEANSSINVLNKVKHLLLREYTSALKVLVGGWHTGLKERLQGVSDDLREAWCQEESALNTKDMAEIARSHNALAELLHIRGKMVSQLKALEHEAVEFHRNSVMRLHSELQGEHEQVVDRVEQMKNSVAEGATIATLQAQLDRMTQEARRFPSDTAGMAELRKELEIKHAKEMEELRRYFEQKCADVEKRYSEEVFSQHSRKLSDSSASSAEELVSDMYYGAGDHGQQKLPPLTHICETFTGEPNYK</sequence>
<feature type="coiled-coil region" evidence="1">
    <location>
        <begin position="380"/>
        <end position="428"/>
    </location>
</feature>
<feature type="coiled-coil region" evidence="1">
    <location>
        <begin position="91"/>
        <end position="118"/>
    </location>
</feature>
<feature type="coiled-coil region" evidence="1">
    <location>
        <begin position="807"/>
        <end position="932"/>
    </location>
</feature>
<evidence type="ECO:0000256" key="1">
    <source>
        <dbReference type="SAM" id="Coils"/>
    </source>
</evidence>
<feature type="region of interest" description="Disordered" evidence="2">
    <location>
        <begin position="21"/>
        <end position="79"/>
    </location>
</feature>
<proteinExistence type="predicted"/>
<feature type="coiled-coil region" evidence="1">
    <location>
        <begin position="1126"/>
        <end position="1153"/>
    </location>
</feature>
<feature type="compositionally biased region" description="Low complexity" evidence="2">
    <location>
        <begin position="52"/>
        <end position="65"/>
    </location>
</feature>
<feature type="compositionally biased region" description="Basic and acidic residues" evidence="2">
    <location>
        <begin position="29"/>
        <end position="51"/>
    </location>
</feature>
<gene>
    <name evidence="3" type="ORF">TCEB3V08_LOCUS10113</name>
</gene>
<accession>A0A7R9H845</accession>
<feature type="coiled-coil region" evidence="1">
    <location>
        <begin position="1426"/>
        <end position="1481"/>
    </location>
</feature>
<protein>
    <submittedName>
        <fullName evidence="3">Uncharacterized protein</fullName>
    </submittedName>
</protein>
<keyword evidence="1" id="KW-0175">Coiled coil</keyword>
<reference evidence="3" key="1">
    <citation type="submission" date="2020-11" db="EMBL/GenBank/DDBJ databases">
        <authorList>
            <person name="Tran Van P."/>
        </authorList>
    </citation>
    <scope>NUCLEOTIDE SEQUENCE</scope>
</reference>
<feature type="coiled-coil region" evidence="1">
    <location>
        <begin position="226"/>
        <end position="292"/>
    </location>
</feature>
<feature type="coiled-coil region" evidence="1">
    <location>
        <begin position="476"/>
        <end position="660"/>
    </location>
</feature>